<dbReference type="EC" id="1.7.99.1" evidence="7"/>
<evidence type="ECO:0000256" key="7">
    <source>
        <dbReference type="HAMAP-Rule" id="MF_00069"/>
    </source>
</evidence>
<dbReference type="EMBL" id="FWXW01000004">
    <property type="protein sequence ID" value="SMC63376.1"/>
    <property type="molecule type" value="Genomic_DNA"/>
</dbReference>
<dbReference type="NCBIfam" id="TIGR01703">
    <property type="entry name" value="hybrid_clust"/>
    <property type="match status" value="1"/>
</dbReference>
<evidence type="ECO:0000313" key="9">
    <source>
        <dbReference type="Proteomes" id="UP000192790"/>
    </source>
</evidence>
<dbReference type="Pfam" id="PF03063">
    <property type="entry name" value="Prismane"/>
    <property type="match status" value="1"/>
</dbReference>
<dbReference type="PANTHER" id="PTHR30109">
    <property type="entry name" value="HYDROXYLAMINE REDUCTASE"/>
    <property type="match status" value="1"/>
</dbReference>
<keyword evidence="5 7" id="KW-0408">Iron</keyword>
<keyword evidence="9" id="KW-1185">Reference proteome</keyword>
<evidence type="ECO:0000256" key="5">
    <source>
        <dbReference type="ARBA" id="ARBA00023004"/>
    </source>
</evidence>
<dbReference type="Gene3D" id="1.20.1270.20">
    <property type="match status" value="2"/>
</dbReference>
<feature type="modified residue" description="Cysteine persulfide" evidence="7">
    <location>
        <position position="397"/>
    </location>
</feature>
<keyword evidence="3 7" id="KW-0479">Metal-binding</keyword>
<feature type="binding site" evidence="7">
    <location>
        <position position="17"/>
    </location>
    <ligand>
        <name>[4Fe-4S] cluster</name>
        <dbReference type="ChEBI" id="CHEBI:49883"/>
    </ligand>
</feature>
<feature type="binding site" evidence="7">
    <location>
        <position position="8"/>
    </location>
    <ligand>
        <name>[4Fe-4S] cluster</name>
        <dbReference type="ChEBI" id="CHEBI:49883"/>
    </ligand>
</feature>
<evidence type="ECO:0000256" key="2">
    <source>
        <dbReference type="ARBA" id="ARBA00022490"/>
    </source>
</evidence>
<dbReference type="FunFam" id="1.20.1270.20:FF:000001">
    <property type="entry name" value="Hydroxylamine reductase"/>
    <property type="match status" value="1"/>
</dbReference>
<evidence type="ECO:0000256" key="1">
    <source>
        <dbReference type="ARBA" id="ARBA00022485"/>
    </source>
</evidence>
<dbReference type="Gene3D" id="3.40.50.2030">
    <property type="match status" value="2"/>
</dbReference>
<feature type="binding site" evidence="7">
    <location>
        <position position="23"/>
    </location>
    <ligand>
        <name>[4Fe-4S] cluster</name>
        <dbReference type="ChEBI" id="CHEBI:49883"/>
    </ligand>
</feature>
<comment type="cofactor">
    <cofactor evidence="7">
        <name>hybrid [4Fe-2O-2S] cluster</name>
        <dbReference type="ChEBI" id="CHEBI:60519"/>
    </cofactor>
    <text evidence="7">Binds 1 hybrid [4Fe-2O-2S] cluster.</text>
</comment>
<dbReference type="NCBIfam" id="NF003658">
    <property type="entry name" value="PRK05290.1"/>
    <property type="match status" value="1"/>
</dbReference>
<feature type="binding site" evidence="7">
    <location>
        <position position="261"/>
    </location>
    <ligand>
        <name>hybrid [4Fe-2O-2S] cluster</name>
        <dbReference type="ChEBI" id="CHEBI:60519"/>
    </ligand>
</feature>
<evidence type="ECO:0000313" key="8">
    <source>
        <dbReference type="EMBL" id="SMC63376.1"/>
    </source>
</evidence>
<feature type="binding site" evidence="7">
    <location>
        <position position="5"/>
    </location>
    <ligand>
        <name>[4Fe-4S] cluster</name>
        <dbReference type="ChEBI" id="CHEBI:49883"/>
    </ligand>
</feature>
<dbReference type="RefSeq" id="WP_084234592.1">
    <property type="nucleotide sequence ID" value="NZ_FWXW01000004.1"/>
</dbReference>
<dbReference type="InterPro" id="IPR010048">
    <property type="entry name" value="Hydroxylam_reduct"/>
</dbReference>
<dbReference type="STRING" id="1122930.SAMN02745168_1916"/>
<dbReference type="InterPro" id="IPR011254">
    <property type="entry name" value="Prismane-like_sf"/>
</dbReference>
<dbReference type="GO" id="GO:0046872">
    <property type="term" value="F:metal ion binding"/>
    <property type="evidence" value="ECO:0007669"/>
    <property type="project" value="UniProtKB-KW"/>
</dbReference>
<dbReference type="HAMAP" id="MF_00069">
    <property type="entry name" value="Hydroxylam_reduct"/>
    <property type="match status" value="1"/>
</dbReference>
<protein>
    <recommendedName>
        <fullName evidence="7">Hydroxylamine reductase</fullName>
        <ecNumber evidence="7">1.7.99.1</ecNumber>
    </recommendedName>
    <alternativeName>
        <fullName evidence="7">Hybrid-cluster protein</fullName>
        <shortName evidence="7">HCP</shortName>
    </alternativeName>
    <alternativeName>
        <fullName evidence="7">Prismane protein</fullName>
    </alternativeName>
</protein>
<gene>
    <name evidence="7" type="primary">hcp</name>
    <name evidence="8" type="ORF">SAMN02745168_1916</name>
</gene>
<dbReference type="CDD" id="cd01914">
    <property type="entry name" value="HCP"/>
    <property type="match status" value="1"/>
</dbReference>
<feature type="binding site" description="via persulfide group" evidence="7">
    <location>
        <position position="397"/>
    </location>
    <ligand>
        <name>hybrid [4Fe-2O-2S] cluster</name>
        <dbReference type="ChEBI" id="CHEBI:60519"/>
    </ligand>
</feature>
<accession>A0A1W2ARP6</accession>
<dbReference type="InterPro" id="IPR004137">
    <property type="entry name" value="HCP/CODH"/>
</dbReference>
<dbReference type="GO" id="GO:0005737">
    <property type="term" value="C:cytoplasm"/>
    <property type="evidence" value="ECO:0007669"/>
    <property type="project" value="UniProtKB-SubCell"/>
</dbReference>
<comment type="cofactor">
    <cofactor evidence="7">
        <name>[4Fe-4S] cluster</name>
        <dbReference type="ChEBI" id="CHEBI:49883"/>
    </cofactor>
    <text evidence="7">Binds 1 [4Fe-4S] cluster.</text>
</comment>
<dbReference type="Proteomes" id="UP000192790">
    <property type="component" value="Unassembled WGS sequence"/>
</dbReference>
<keyword evidence="2 7" id="KW-0963">Cytoplasm</keyword>
<comment type="subcellular location">
    <subcellularLocation>
        <location evidence="7">Cytoplasm</location>
    </subcellularLocation>
</comment>
<dbReference type="OrthoDB" id="9761526at2"/>
<keyword evidence="1 7" id="KW-0004">4Fe-4S</keyword>
<dbReference type="AlphaFoldDB" id="A0A1W2ARP6"/>
<evidence type="ECO:0000256" key="6">
    <source>
        <dbReference type="ARBA" id="ARBA00023014"/>
    </source>
</evidence>
<feature type="binding site" evidence="7">
    <location>
        <position position="450"/>
    </location>
    <ligand>
        <name>hybrid [4Fe-2O-2S] cluster</name>
        <dbReference type="ChEBI" id="CHEBI:60519"/>
    </ligand>
</feature>
<dbReference type="GO" id="GO:0050418">
    <property type="term" value="F:hydroxylamine reductase activity"/>
    <property type="evidence" value="ECO:0007669"/>
    <property type="project" value="UniProtKB-UniRule"/>
</dbReference>
<dbReference type="GO" id="GO:0042542">
    <property type="term" value="P:response to hydrogen peroxide"/>
    <property type="evidence" value="ECO:0007669"/>
    <property type="project" value="TreeGrafter"/>
</dbReference>
<keyword evidence="4 7" id="KW-0560">Oxidoreductase</keyword>
<evidence type="ECO:0000256" key="3">
    <source>
        <dbReference type="ARBA" id="ARBA00022723"/>
    </source>
</evidence>
<dbReference type="GO" id="GO:0004601">
    <property type="term" value="F:peroxidase activity"/>
    <property type="evidence" value="ECO:0007669"/>
    <property type="project" value="TreeGrafter"/>
</dbReference>
<sequence length="543" mass="59160">MSMFCYQCQETAGGKGCAVRGVCGKSEEVAKLQDLLIYTLKGISEIVVKGKLDVKNLGETNYEVFSSLFMTITNANFDDGSIEKQIMKMIAARDKLRGSVPSAGLHDAATFTVSARASMLEKAASVGVLATADEDVRSLREMITYGLKGMAAYAEHAKNIGKEDFTINAFIYEALAATLDDSLTADDLVALTLKTGEYGVKVMALLDEANTSRFGNPEITEVDIGVRKNPAILISGHDLTDLEQLLEQTKGTGVDVYTHSEMLPAHYYPDFKKYENFAGNYGNAWWKQLDEFVSFHGPILFTTNCIVPPRSEEVRGRIFTTGSTGYPGCRHIEADENGKKDFSEIIALAKTLPAPDEIETGSIVGGFAHNQVIALADKVVDAVKSGAIKKFFVMAGCDGRMKSREYYTEFAEKLPKDTVILTAGCAKYRYNKLKLGDIGGIPRVLDAGQCNDSYSLVVIALKLKEVFGLDDINKLPIAYNISWYEQKAVIVLLALLYLGVKDIHLGPTLPGFLSPNVAKVLVEKFGIAGIGTADDDIKLFMDA</sequence>
<reference evidence="8 9" key="1">
    <citation type="submission" date="2017-04" db="EMBL/GenBank/DDBJ databases">
        <authorList>
            <person name="Afonso C.L."/>
            <person name="Miller P.J."/>
            <person name="Scott M.A."/>
            <person name="Spackman E."/>
            <person name="Goraichik I."/>
            <person name="Dimitrov K.M."/>
            <person name="Suarez D.L."/>
            <person name="Swayne D.E."/>
        </authorList>
    </citation>
    <scope>NUCLEOTIDE SEQUENCE [LARGE SCALE GENOMIC DNA]</scope>
    <source>
        <strain evidence="8 9">DSM 12816</strain>
    </source>
</reference>
<comment type="catalytic activity">
    <reaction evidence="7">
        <text>A + NH4(+) + H2O = hydroxylamine + AH2 + H(+)</text>
        <dbReference type="Rhea" id="RHEA:22052"/>
        <dbReference type="ChEBI" id="CHEBI:13193"/>
        <dbReference type="ChEBI" id="CHEBI:15377"/>
        <dbReference type="ChEBI" id="CHEBI:15378"/>
        <dbReference type="ChEBI" id="CHEBI:15429"/>
        <dbReference type="ChEBI" id="CHEBI:17499"/>
        <dbReference type="ChEBI" id="CHEBI:28938"/>
        <dbReference type="EC" id="1.7.99.1"/>
    </reaction>
</comment>
<comment type="similarity">
    <text evidence="7">Belongs to the HCP family.</text>
</comment>
<dbReference type="InterPro" id="IPR016099">
    <property type="entry name" value="Prismane-like_a/b-sand"/>
</dbReference>
<name>A0A1W2ARP6_9FIRM</name>
<feature type="binding site" evidence="7">
    <location>
        <position position="487"/>
    </location>
    <ligand>
        <name>hybrid [4Fe-2O-2S] cluster</name>
        <dbReference type="ChEBI" id="CHEBI:60519"/>
    </ligand>
</feature>
<dbReference type="SUPFAM" id="SSF56821">
    <property type="entry name" value="Prismane protein-like"/>
    <property type="match status" value="1"/>
</dbReference>
<dbReference type="PIRSF" id="PIRSF000076">
    <property type="entry name" value="HCP"/>
    <property type="match status" value="1"/>
</dbReference>
<dbReference type="GO" id="GO:0051539">
    <property type="term" value="F:4 iron, 4 sulfur cluster binding"/>
    <property type="evidence" value="ECO:0007669"/>
    <property type="project" value="UniProtKB-KW"/>
</dbReference>
<dbReference type="PANTHER" id="PTHR30109:SF0">
    <property type="entry name" value="HYDROXYLAMINE REDUCTASE"/>
    <property type="match status" value="1"/>
</dbReference>
<feature type="binding site" evidence="7">
    <location>
        <position position="485"/>
    </location>
    <ligand>
        <name>hybrid [4Fe-2O-2S] cluster</name>
        <dbReference type="ChEBI" id="CHEBI:60519"/>
    </ligand>
</feature>
<dbReference type="FunFam" id="3.40.50.2030:FF:000001">
    <property type="entry name" value="Hydroxylamine reductase"/>
    <property type="match status" value="1"/>
</dbReference>
<comment type="function">
    <text evidence="7">Catalyzes the reduction of hydroxylamine to form NH(3) and H(2)O.</text>
</comment>
<keyword evidence="6 7" id="KW-0411">Iron-sulfur</keyword>
<feature type="binding site" evidence="7">
    <location>
        <position position="305"/>
    </location>
    <ligand>
        <name>hybrid [4Fe-2O-2S] cluster</name>
        <dbReference type="ChEBI" id="CHEBI:60519"/>
    </ligand>
</feature>
<feature type="binding site" evidence="7">
    <location>
        <position position="425"/>
    </location>
    <ligand>
        <name>hybrid [4Fe-2O-2S] cluster</name>
        <dbReference type="ChEBI" id="CHEBI:60519"/>
    </ligand>
</feature>
<feature type="binding site" evidence="7">
    <location>
        <position position="237"/>
    </location>
    <ligand>
        <name>hybrid [4Fe-2O-2S] cluster</name>
        <dbReference type="ChEBI" id="CHEBI:60519"/>
    </ligand>
</feature>
<organism evidence="8 9">
    <name type="scientific">Papillibacter cinnamivorans DSM 12816</name>
    <dbReference type="NCBI Taxonomy" id="1122930"/>
    <lineage>
        <taxon>Bacteria</taxon>
        <taxon>Bacillati</taxon>
        <taxon>Bacillota</taxon>
        <taxon>Clostridia</taxon>
        <taxon>Eubacteriales</taxon>
        <taxon>Oscillospiraceae</taxon>
        <taxon>Papillibacter</taxon>
    </lineage>
</organism>
<evidence type="ECO:0000256" key="4">
    <source>
        <dbReference type="ARBA" id="ARBA00023002"/>
    </source>
</evidence>
<dbReference type="InterPro" id="IPR016100">
    <property type="entry name" value="Prismane_a-bundle"/>
</dbReference>
<proteinExistence type="inferred from homology"/>